<feature type="transmembrane region" description="Helical" evidence="1">
    <location>
        <begin position="171"/>
        <end position="189"/>
    </location>
</feature>
<dbReference type="Proteomes" id="UP000315648">
    <property type="component" value="Unassembled WGS sequence"/>
</dbReference>
<evidence type="ECO:0000256" key="1">
    <source>
        <dbReference type="SAM" id="Phobius"/>
    </source>
</evidence>
<comment type="caution">
    <text evidence="2">The sequence shown here is derived from an EMBL/GenBank/DDBJ whole genome shotgun (WGS) entry which is preliminary data.</text>
</comment>
<feature type="transmembrane region" description="Helical" evidence="1">
    <location>
        <begin position="114"/>
        <end position="139"/>
    </location>
</feature>
<feature type="transmembrane region" description="Helical" evidence="1">
    <location>
        <begin position="84"/>
        <end position="102"/>
    </location>
</feature>
<evidence type="ECO:0000313" key="3">
    <source>
        <dbReference type="Proteomes" id="UP000315648"/>
    </source>
</evidence>
<keyword evidence="1" id="KW-0812">Transmembrane</keyword>
<feature type="transmembrane region" description="Helical" evidence="1">
    <location>
        <begin position="146"/>
        <end position="165"/>
    </location>
</feature>
<keyword evidence="3" id="KW-1185">Reference proteome</keyword>
<dbReference type="RefSeq" id="WP_144229311.1">
    <property type="nucleotide sequence ID" value="NZ_VMBG01000001.1"/>
</dbReference>
<sequence length="210" mass="23782">MEINWLLFLPALLLVFYPLDNWLHGHHVRLRDYERLREDRLDAPDAWWRQPWFWVDPLRAFAGSWLLRNAWVIEPPLPGLWRHLPLLATVVVLALAVGVQMHTRRDDGVLFAPVGYTAGIVFGLMPPEVAILVVVLAGACLMAFRGWGAFFFCGSAAAGIFGYLILKVDVWMAATVLLLIEPLLLSLLVRRQLRLPISRGELVVRKLGTS</sequence>
<protein>
    <submittedName>
        <fullName evidence="2">Uncharacterized protein</fullName>
    </submittedName>
</protein>
<organism evidence="2 3">
    <name type="scientific">Rariglobus hedericola</name>
    <dbReference type="NCBI Taxonomy" id="2597822"/>
    <lineage>
        <taxon>Bacteria</taxon>
        <taxon>Pseudomonadati</taxon>
        <taxon>Verrucomicrobiota</taxon>
        <taxon>Opitutia</taxon>
        <taxon>Opitutales</taxon>
        <taxon>Opitutaceae</taxon>
        <taxon>Rariglobus</taxon>
    </lineage>
</organism>
<keyword evidence="1" id="KW-0472">Membrane</keyword>
<name>A0A556QQR8_9BACT</name>
<evidence type="ECO:0000313" key="2">
    <source>
        <dbReference type="EMBL" id="TSJ78969.1"/>
    </source>
</evidence>
<dbReference type="OrthoDB" id="10013907at2"/>
<gene>
    <name evidence="2" type="ORF">FPL22_06615</name>
</gene>
<reference evidence="2 3" key="1">
    <citation type="submission" date="2019-07" db="EMBL/GenBank/DDBJ databases">
        <title>Description of 53C-WASEF.</title>
        <authorList>
            <person name="Pitt A."/>
            <person name="Hahn M.W."/>
        </authorList>
    </citation>
    <scope>NUCLEOTIDE SEQUENCE [LARGE SCALE GENOMIC DNA]</scope>
    <source>
        <strain evidence="2 3">53C-WASEF</strain>
    </source>
</reference>
<proteinExistence type="predicted"/>
<dbReference type="EMBL" id="VMBG01000001">
    <property type="protein sequence ID" value="TSJ78969.1"/>
    <property type="molecule type" value="Genomic_DNA"/>
</dbReference>
<keyword evidence="1" id="KW-1133">Transmembrane helix</keyword>
<dbReference type="AlphaFoldDB" id="A0A556QQR8"/>
<accession>A0A556QQR8</accession>